<evidence type="ECO:0000313" key="3">
    <source>
        <dbReference type="Proteomes" id="UP001569151"/>
    </source>
</evidence>
<dbReference type="EMBL" id="JBGOOS010000011">
    <property type="protein sequence ID" value="MEZ8209124.1"/>
    <property type="molecule type" value="Genomic_DNA"/>
</dbReference>
<organism evidence="2 3">
    <name type="scientific">Vibrio bivalvicida</name>
    <dbReference type="NCBI Taxonomy" id="1276888"/>
    <lineage>
        <taxon>Bacteria</taxon>
        <taxon>Pseudomonadati</taxon>
        <taxon>Pseudomonadota</taxon>
        <taxon>Gammaproteobacteria</taxon>
        <taxon>Vibrionales</taxon>
        <taxon>Vibrionaceae</taxon>
        <taxon>Vibrio</taxon>
        <taxon>Vibrio oreintalis group</taxon>
    </lineage>
</organism>
<protein>
    <submittedName>
        <fullName evidence="2">Antitoxin Xre/MbcA/ParS toxin-binding domain-containing protein</fullName>
    </submittedName>
</protein>
<dbReference type="Proteomes" id="UP001569151">
    <property type="component" value="Unassembled WGS sequence"/>
</dbReference>
<accession>A0ABV4MHR9</accession>
<evidence type="ECO:0000313" key="2">
    <source>
        <dbReference type="EMBL" id="MEZ8209124.1"/>
    </source>
</evidence>
<dbReference type="RefSeq" id="WP_371718663.1">
    <property type="nucleotide sequence ID" value="NZ_JBGOOF010000012.1"/>
</dbReference>
<feature type="domain" description="Antitoxin Xre/MbcA/ParS-like toxin-binding" evidence="1">
    <location>
        <begin position="89"/>
        <end position="139"/>
    </location>
</feature>
<name>A0ABV4MHR9_9VIBR</name>
<proteinExistence type="predicted"/>
<reference evidence="2 3" key="1">
    <citation type="submission" date="2024-06" db="EMBL/GenBank/DDBJ databases">
        <authorList>
            <person name="Steensen K."/>
            <person name="Seneca J."/>
            <person name="Bartlau N."/>
            <person name="Yu A.X."/>
            <person name="Polz M.F."/>
        </authorList>
    </citation>
    <scope>NUCLEOTIDE SEQUENCE [LARGE SCALE GENOMIC DNA]</scope>
    <source>
        <strain evidence="2 3">1F146</strain>
    </source>
</reference>
<dbReference type="InterPro" id="IPR024467">
    <property type="entry name" value="Xre/MbcA/ParS-like_toxin-bd"/>
</dbReference>
<sequence>MASTIETAANENLNSWFGWSIDNELDLSNLVRDGVDPSVIDTLIEHGFKKQELSWVIPSRTLSHRVSKSEKLTRDESAKVIRAARLTAQAVAVFGNENKANNWLSKPKKKLEGRTPKEAMQDEFGGSIVEQLLLRIESGYF</sequence>
<dbReference type="InterPro" id="IPR011979">
    <property type="entry name" value="Antitox_Xre"/>
</dbReference>
<keyword evidence="3" id="KW-1185">Reference proteome</keyword>
<dbReference type="NCBIfam" id="TIGR02293">
    <property type="entry name" value="TAS_TIGR02293"/>
    <property type="match status" value="1"/>
</dbReference>
<comment type="caution">
    <text evidence="2">The sequence shown here is derived from an EMBL/GenBank/DDBJ whole genome shotgun (WGS) entry which is preliminary data.</text>
</comment>
<dbReference type="Pfam" id="PF09722">
    <property type="entry name" value="Xre_MbcA_ParS_C"/>
    <property type="match status" value="1"/>
</dbReference>
<gene>
    <name evidence="2" type="ORF">ACED39_10075</name>
</gene>
<evidence type="ECO:0000259" key="1">
    <source>
        <dbReference type="Pfam" id="PF09722"/>
    </source>
</evidence>